<evidence type="ECO:0000313" key="1">
    <source>
        <dbReference type="EMBL" id="CAK7346406.1"/>
    </source>
</evidence>
<dbReference type="EMBL" id="CAWUPB010001173">
    <property type="protein sequence ID" value="CAK7346406.1"/>
    <property type="molecule type" value="Genomic_DNA"/>
</dbReference>
<evidence type="ECO:0000313" key="2">
    <source>
        <dbReference type="Proteomes" id="UP001314170"/>
    </source>
</evidence>
<accession>A0AAV1S4T1</accession>
<name>A0AAV1S4T1_9ROSI</name>
<reference evidence="1 2" key="1">
    <citation type="submission" date="2024-01" db="EMBL/GenBank/DDBJ databases">
        <authorList>
            <person name="Waweru B."/>
        </authorList>
    </citation>
    <scope>NUCLEOTIDE SEQUENCE [LARGE SCALE GENOMIC DNA]</scope>
</reference>
<keyword evidence="2" id="KW-1185">Reference proteome</keyword>
<gene>
    <name evidence="1" type="ORF">DCAF_LOCUS19082</name>
</gene>
<proteinExistence type="predicted"/>
<organism evidence="1 2">
    <name type="scientific">Dovyalis caffra</name>
    <dbReference type="NCBI Taxonomy" id="77055"/>
    <lineage>
        <taxon>Eukaryota</taxon>
        <taxon>Viridiplantae</taxon>
        <taxon>Streptophyta</taxon>
        <taxon>Embryophyta</taxon>
        <taxon>Tracheophyta</taxon>
        <taxon>Spermatophyta</taxon>
        <taxon>Magnoliopsida</taxon>
        <taxon>eudicotyledons</taxon>
        <taxon>Gunneridae</taxon>
        <taxon>Pentapetalae</taxon>
        <taxon>rosids</taxon>
        <taxon>fabids</taxon>
        <taxon>Malpighiales</taxon>
        <taxon>Salicaceae</taxon>
        <taxon>Flacourtieae</taxon>
        <taxon>Dovyalis</taxon>
    </lineage>
</organism>
<dbReference type="AlphaFoldDB" id="A0AAV1S4T1"/>
<protein>
    <submittedName>
        <fullName evidence="1">Uncharacterized protein</fullName>
    </submittedName>
</protein>
<sequence length="196" mass="22238">MSCLNLRLPPAKKAWKSFTSKLQSKLHKLKMSKSIKKSKYRTNNIRNITTSAKAVRPHILFDQKRDESRKRLVYQPRALPFKQRKGGFGDVHKKSATVYIDKLFREAVNTGGLVAKFPPTTKTMKILNHQGATTVVPAGTSRETEIKRGERGSTADDMWESLGFASPQMQGIDERAEQFILTFRAEMEIQETIARG</sequence>
<comment type="caution">
    <text evidence="1">The sequence shown here is derived from an EMBL/GenBank/DDBJ whole genome shotgun (WGS) entry which is preliminary data.</text>
</comment>
<dbReference type="Proteomes" id="UP001314170">
    <property type="component" value="Unassembled WGS sequence"/>
</dbReference>